<feature type="domain" description="Yip1" evidence="6">
    <location>
        <begin position="15"/>
        <end position="178"/>
    </location>
</feature>
<keyword evidence="4 5" id="KW-0472">Membrane</keyword>
<accession>E6SPW4</accession>
<reference key="1">
    <citation type="submission" date="2010-11" db="EMBL/GenBank/DDBJ databases">
        <title>The complete genome of Bacteroides helcogenes P 36-108.</title>
        <authorList>
            <consortium name="US DOE Joint Genome Institute (JGI-PGF)"/>
            <person name="Lucas S."/>
            <person name="Copeland A."/>
            <person name="Lapidus A."/>
            <person name="Bruce D."/>
            <person name="Goodwin L."/>
            <person name="Pitluck S."/>
            <person name="Kyrpides N."/>
            <person name="Mavromatis K."/>
            <person name="Ivanova N."/>
            <person name="Zeytun A."/>
            <person name="Brettin T."/>
            <person name="Detter J.C."/>
            <person name="Tapia R."/>
            <person name="Han C."/>
            <person name="Land M."/>
            <person name="Hauser L."/>
            <person name="Markowitz V."/>
            <person name="Cheng J.-F."/>
            <person name="Hugenholtz P."/>
            <person name="Woyke T."/>
            <person name="Wu D."/>
            <person name="Gronow S."/>
            <person name="Wellnitz S."/>
            <person name="Brambilla E."/>
            <person name="Klenk H.-P."/>
            <person name="Eisen J.A."/>
        </authorList>
    </citation>
    <scope>NUCLEOTIDE SEQUENCE</scope>
    <source>
        <strain>P 36-108</strain>
    </source>
</reference>
<dbReference type="Pfam" id="PF04893">
    <property type="entry name" value="Yip1"/>
    <property type="match status" value="1"/>
</dbReference>
<evidence type="ECO:0000313" key="7">
    <source>
        <dbReference type="EMBL" id="ADV44943.1"/>
    </source>
</evidence>
<dbReference type="GO" id="GO:0016020">
    <property type="term" value="C:membrane"/>
    <property type="evidence" value="ECO:0007669"/>
    <property type="project" value="UniProtKB-SubCell"/>
</dbReference>
<keyword evidence="2 5" id="KW-0812">Transmembrane</keyword>
<dbReference type="Proteomes" id="UP000008630">
    <property type="component" value="Chromosome"/>
</dbReference>
<dbReference type="InterPro" id="IPR006977">
    <property type="entry name" value="Yip1_dom"/>
</dbReference>
<dbReference type="KEGG" id="bhl:Bache_3011"/>
<organism evidence="7 8">
    <name type="scientific">Bacteroides helcogenes (strain ATCC 35417 / DSM 20613 / JCM 6297 / CCUG 15421 / P 36-108)</name>
    <dbReference type="NCBI Taxonomy" id="693979"/>
    <lineage>
        <taxon>Bacteria</taxon>
        <taxon>Pseudomonadati</taxon>
        <taxon>Bacteroidota</taxon>
        <taxon>Bacteroidia</taxon>
        <taxon>Bacteroidales</taxon>
        <taxon>Bacteroidaceae</taxon>
        <taxon>Bacteroides</taxon>
    </lineage>
</organism>
<evidence type="ECO:0000256" key="5">
    <source>
        <dbReference type="SAM" id="Phobius"/>
    </source>
</evidence>
<reference evidence="7 8" key="2">
    <citation type="journal article" date="2011" name="Stand. Genomic Sci.">
        <title>Complete genome sequence of Bacteroides helcogenes type strain (P 36-108).</title>
        <authorList>
            <person name="Pati A."/>
            <person name="Gronow S."/>
            <person name="Zeytun A."/>
            <person name="Lapidus A."/>
            <person name="Nolan M."/>
            <person name="Hammon N."/>
            <person name="Deshpande S."/>
            <person name="Cheng J.F."/>
            <person name="Tapia R."/>
            <person name="Han C."/>
            <person name="Goodwin L."/>
            <person name="Pitluck S."/>
            <person name="Liolios K."/>
            <person name="Pagani I."/>
            <person name="Ivanova N."/>
            <person name="Mavromatis K."/>
            <person name="Chen A."/>
            <person name="Palaniappan K."/>
            <person name="Land M."/>
            <person name="Hauser L."/>
            <person name="Chang Y.J."/>
            <person name="Jeffries C.D."/>
            <person name="Detter J.C."/>
            <person name="Brambilla E."/>
            <person name="Rohde M."/>
            <person name="Goker M."/>
            <person name="Woyke T."/>
            <person name="Bristow J."/>
            <person name="Eisen J.A."/>
            <person name="Markowitz V."/>
            <person name="Hugenholtz P."/>
            <person name="Kyrpides N.C."/>
            <person name="Klenk H.P."/>
            <person name="Lucas S."/>
        </authorList>
    </citation>
    <scope>NUCLEOTIDE SEQUENCE [LARGE SCALE GENOMIC DNA]</scope>
    <source>
        <strain evidence="8">ATCC 35417 / DSM 20613 / JCM 6297 / CCUG 15421 / P 36-108</strain>
    </source>
</reference>
<gene>
    <name evidence="7" type="ordered locus">Bache_3011</name>
</gene>
<dbReference type="HOGENOM" id="CLU_122723_0_0_10"/>
<feature type="transmembrane region" description="Helical" evidence="5">
    <location>
        <begin position="38"/>
        <end position="61"/>
    </location>
</feature>
<evidence type="ECO:0000256" key="3">
    <source>
        <dbReference type="ARBA" id="ARBA00022989"/>
    </source>
</evidence>
<feature type="transmembrane region" description="Helical" evidence="5">
    <location>
        <begin position="111"/>
        <end position="144"/>
    </location>
</feature>
<dbReference type="AlphaFoldDB" id="E6SPW4"/>
<comment type="subcellular location">
    <subcellularLocation>
        <location evidence="1">Membrane</location>
        <topology evidence="1">Multi-pass membrane protein</topology>
    </subcellularLocation>
</comment>
<dbReference type="EMBL" id="CP002352">
    <property type="protein sequence ID" value="ADV44943.1"/>
    <property type="molecule type" value="Genomic_DNA"/>
</dbReference>
<dbReference type="eggNOG" id="ENOG5032UIZ">
    <property type="taxonomic scope" value="Bacteria"/>
</dbReference>
<proteinExistence type="predicted"/>
<name>E6SPW4_BACT6</name>
<evidence type="ECO:0000256" key="1">
    <source>
        <dbReference type="ARBA" id="ARBA00004141"/>
    </source>
</evidence>
<feature type="transmembrane region" description="Helical" evidence="5">
    <location>
        <begin position="165"/>
        <end position="184"/>
    </location>
</feature>
<sequence>MILNYKDLFHIALLLISSPAHAWEEISLEDRRKVFTAFVYPMIGLCGLSVFIGSLVAMGWGEPQSFQYAMTRCCAVAVSLFGGYFLAAYFINGLRVRMFRMGSDIPLTQQFAGYSLVVVFLLKIIIGILPDFSIIALLLQFYVVYVVWEGSVKMMQMSEKDRLRFTVLSSILLIVCPLVIEWIFNKLTIVLN</sequence>
<evidence type="ECO:0000313" key="8">
    <source>
        <dbReference type="Proteomes" id="UP000008630"/>
    </source>
</evidence>
<protein>
    <recommendedName>
        <fullName evidence="6">Yip1 domain-containing protein</fullName>
    </recommendedName>
</protein>
<keyword evidence="8" id="KW-1185">Reference proteome</keyword>
<keyword evidence="3 5" id="KW-1133">Transmembrane helix</keyword>
<feature type="transmembrane region" description="Helical" evidence="5">
    <location>
        <begin position="73"/>
        <end position="91"/>
    </location>
</feature>
<dbReference type="STRING" id="693979.Bache_3011"/>
<evidence type="ECO:0000256" key="4">
    <source>
        <dbReference type="ARBA" id="ARBA00023136"/>
    </source>
</evidence>
<evidence type="ECO:0000256" key="2">
    <source>
        <dbReference type="ARBA" id="ARBA00022692"/>
    </source>
</evidence>
<evidence type="ECO:0000259" key="6">
    <source>
        <dbReference type="Pfam" id="PF04893"/>
    </source>
</evidence>